<sequence length="56" mass="6548">MQKWKLIYQVIIFLLLVSIGVFKYSTPIGNWASFTACIGIFFILQSLTKKYNNTER</sequence>
<evidence type="ECO:0000313" key="3">
    <source>
        <dbReference type="Proteomes" id="UP000194499"/>
    </source>
</evidence>
<proteinExistence type="predicted"/>
<evidence type="ECO:0008006" key="4">
    <source>
        <dbReference type="Google" id="ProtNLM"/>
    </source>
</evidence>
<dbReference type="Proteomes" id="UP000194499">
    <property type="component" value="Unassembled WGS sequence"/>
</dbReference>
<protein>
    <recommendedName>
        <fullName evidence="4">RpiR family transcriptional regulator</fullName>
    </recommendedName>
</protein>
<dbReference type="RefSeq" id="WP_041184469.1">
    <property type="nucleotide sequence ID" value="NZ_CP093424.1"/>
</dbReference>
<evidence type="ECO:0000313" key="2">
    <source>
        <dbReference type="EMBL" id="SME13267.1"/>
    </source>
</evidence>
<accession>A0A1Y5ZUR6</accession>
<organism evidence="2 3">
    <name type="scientific">Bacillus pacificus</name>
    <dbReference type="NCBI Taxonomy" id="2026187"/>
    <lineage>
        <taxon>Bacteria</taxon>
        <taxon>Bacillati</taxon>
        <taxon>Bacillota</taxon>
        <taxon>Bacilli</taxon>
        <taxon>Bacillales</taxon>
        <taxon>Bacillaceae</taxon>
        <taxon>Bacillus</taxon>
        <taxon>Bacillus cereus group</taxon>
    </lineage>
</organism>
<keyword evidence="1" id="KW-0472">Membrane</keyword>
<keyword evidence="1" id="KW-1133">Transmembrane helix</keyword>
<dbReference type="EMBL" id="FWZB01000039">
    <property type="protein sequence ID" value="SME13267.1"/>
    <property type="molecule type" value="Genomic_DNA"/>
</dbReference>
<dbReference type="AlphaFoldDB" id="A0A1Y5ZUR6"/>
<keyword evidence="1" id="KW-0812">Transmembrane</keyword>
<gene>
    <name evidence="2" type="ORF">BACERE00191_03240</name>
</gene>
<feature type="transmembrane region" description="Helical" evidence="1">
    <location>
        <begin position="31"/>
        <end position="48"/>
    </location>
</feature>
<name>A0A1Y5ZUR6_9BACI</name>
<reference evidence="3" key="1">
    <citation type="submission" date="2017-04" db="EMBL/GenBank/DDBJ databases">
        <authorList>
            <person name="Criscuolo A."/>
        </authorList>
    </citation>
    <scope>NUCLEOTIDE SEQUENCE [LARGE SCALE GENOMIC DNA]</scope>
</reference>
<evidence type="ECO:0000256" key="1">
    <source>
        <dbReference type="SAM" id="Phobius"/>
    </source>
</evidence>
<feature type="transmembrane region" description="Helical" evidence="1">
    <location>
        <begin position="7"/>
        <end position="25"/>
    </location>
</feature>